<keyword evidence="4" id="KW-0808">Transferase</keyword>
<evidence type="ECO:0000256" key="1">
    <source>
        <dbReference type="ARBA" id="ARBA00001933"/>
    </source>
</evidence>
<dbReference type="Gene3D" id="3.40.640.10">
    <property type="entry name" value="Type I PLP-dependent aspartate aminotransferase-like (Major domain)"/>
    <property type="match status" value="1"/>
</dbReference>
<evidence type="ECO:0000256" key="3">
    <source>
        <dbReference type="SAM" id="MobiDB-lite"/>
    </source>
</evidence>
<keyword evidence="5" id="KW-1185">Reference proteome</keyword>
<dbReference type="CDD" id="cd00610">
    <property type="entry name" value="OAT_like"/>
    <property type="match status" value="1"/>
</dbReference>
<keyword evidence="2" id="KW-0663">Pyridoxal phosphate</keyword>
<protein>
    <submittedName>
        <fullName evidence="4">Aspartate aminotransferase family protein</fullName>
    </submittedName>
</protein>
<accession>A0ABZ1BS59</accession>
<dbReference type="EMBL" id="CP141614">
    <property type="protein sequence ID" value="WRP15043.1"/>
    <property type="molecule type" value="Genomic_DNA"/>
</dbReference>
<dbReference type="Gene3D" id="3.90.1150.10">
    <property type="entry name" value="Aspartate Aminotransferase, domain 1"/>
    <property type="match status" value="1"/>
</dbReference>
<sequence length="575" mass="62726">MGIGSAPSHPFARFVNPPLAELLERLRMDRRFVRGEGAWLWDHQGRRYLDFIANYGALPFGYNPSPIWEALRAVEARGEPSFVQPSYLEAAGELAERLVQIAPRGLRYVTFTNSGAEAVEAAIKMCRSATGRPRILAAHNGFHGKTLGALSATGRPAYQTPFGAPVEGFDFVPYGDVAALEQALEQDGSRYAALILEPIQGEGGIVVPPPGYLRAARELTARHGVLLILDEIQSGLGRTGRLFACEEEGVVPDVMTLAKALGGGLVPIGACLANDVAYNDDFALKHSSTFAGGALACRAGLAALEWLTRDDGSLLRHVQERGRQLMEGLQALARRYPHVIGEVRGRGLMLGIDFRVGREAFAAYGPGTLLPVMAEQEMLTPVIASYLLDVEGLRVAPTLNGQSVIRIEPPLIVSEEQCRQALASIERVVALVAQGRTDALVRHLVADADPRPTATATNGRRPRPLPPRPRPRRERRRGRVRRWCSPTATPRRAASPSWCTRWIWATIPSSTWPSRGSRPTRWSAWPTASTSSWSPSSSGARGWSRRPGGGRTGSSWWCPARPGRSSRRAATRSWR</sequence>
<dbReference type="InterPro" id="IPR015424">
    <property type="entry name" value="PyrdxlP-dep_Trfase"/>
</dbReference>
<feature type="region of interest" description="Disordered" evidence="3">
    <location>
        <begin position="511"/>
        <end position="575"/>
    </location>
</feature>
<feature type="region of interest" description="Disordered" evidence="3">
    <location>
        <begin position="445"/>
        <end position="493"/>
    </location>
</feature>
<dbReference type="PANTHER" id="PTHR11986">
    <property type="entry name" value="AMINOTRANSFERASE CLASS III"/>
    <property type="match status" value="1"/>
</dbReference>
<dbReference type="Pfam" id="PF00202">
    <property type="entry name" value="Aminotran_3"/>
    <property type="match status" value="1"/>
</dbReference>
<keyword evidence="4" id="KW-0032">Aminotransferase</keyword>
<dbReference type="InterPro" id="IPR005814">
    <property type="entry name" value="Aminotrans_3"/>
</dbReference>
<dbReference type="PANTHER" id="PTHR11986:SF121">
    <property type="entry name" value="BLR3010 PROTEIN"/>
    <property type="match status" value="1"/>
</dbReference>
<dbReference type="GO" id="GO:0008483">
    <property type="term" value="F:transaminase activity"/>
    <property type="evidence" value="ECO:0007669"/>
    <property type="project" value="UniProtKB-KW"/>
</dbReference>
<dbReference type="InterPro" id="IPR015421">
    <property type="entry name" value="PyrdxlP-dep_Trfase_major"/>
</dbReference>
<feature type="compositionally biased region" description="Low complexity" evidence="3">
    <location>
        <begin position="553"/>
        <end position="563"/>
    </location>
</feature>
<dbReference type="InterPro" id="IPR049704">
    <property type="entry name" value="Aminotrans_3_PPA_site"/>
</dbReference>
<proteinExistence type="predicted"/>
<dbReference type="RefSeq" id="WP_324669432.1">
    <property type="nucleotide sequence ID" value="NZ_CP141614.1"/>
</dbReference>
<feature type="compositionally biased region" description="Basic residues" evidence="3">
    <location>
        <begin position="564"/>
        <end position="575"/>
    </location>
</feature>
<dbReference type="PROSITE" id="PS00600">
    <property type="entry name" value="AA_TRANSFER_CLASS_3"/>
    <property type="match status" value="1"/>
</dbReference>
<name>A0ABZ1BS59_9FIRM</name>
<dbReference type="SUPFAM" id="SSF53383">
    <property type="entry name" value="PLP-dependent transferases"/>
    <property type="match status" value="1"/>
</dbReference>
<feature type="compositionally biased region" description="Basic residues" evidence="3">
    <location>
        <begin position="469"/>
        <end position="482"/>
    </location>
</feature>
<evidence type="ECO:0000313" key="5">
    <source>
        <dbReference type="Proteomes" id="UP001333102"/>
    </source>
</evidence>
<comment type="cofactor">
    <cofactor evidence="1">
        <name>pyridoxal 5'-phosphate</name>
        <dbReference type="ChEBI" id="CHEBI:597326"/>
    </cofactor>
</comment>
<gene>
    <name evidence="4" type="ORF">VLY81_02380</name>
</gene>
<dbReference type="InterPro" id="IPR015422">
    <property type="entry name" value="PyrdxlP-dep_Trfase_small"/>
</dbReference>
<evidence type="ECO:0000313" key="4">
    <source>
        <dbReference type="EMBL" id="WRP15043.1"/>
    </source>
</evidence>
<reference evidence="5" key="1">
    <citation type="submission" date="2023-12" db="EMBL/GenBank/DDBJ databases">
        <title>Novel isolates from deep terrestrial aquifers shed light on the physiology and ecology of the class Limnochordia.</title>
        <authorList>
            <person name="Karnachuk O.V."/>
            <person name="Lukina A.P."/>
            <person name="Avakyan M.R."/>
            <person name="Kadnikov V."/>
            <person name="Begmatov S."/>
            <person name="Beletsky A.V."/>
            <person name="Mardanov A.V."/>
            <person name="Ravin N.V."/>
        </authorList>
    </citation>
    <scope>NUCLEOTIDE SEQUENCE [LARGE SCALE GENOMIC DNA]</scope>
    <source>
        <strain evidence="5">LN</strain>
    </source>
</reference>
<dbReference type="InterPro" id="IPR050103">
    <property type="entry name" value="Class-III_PLP-dep_AT"/>
</dbReference>
<evidence type="ECO:0000256" key="2">
    <source>
        <dbReference type="ARBA" id="ARBA00022898"/>
    </source>
</evidence>
<organism evidence="4 5">
    <name type="scientific">Geochorda subterranea</name>
    <dbReference type="NCBI Taxonomy" id="3109564"/>
    <lineage>
        <taxon>Bacteria</taxon>
        <taxon>Bacillati</taxon>
        <taxon>Bacillota</taxon>
        <taxon>Limnochordia</taxon>
        <taxon>Limnochordales</taxon>
        <taxon>Geochordaceae</taxon>
        <taxon>Geochorda</taxon>
    </lineage>
</organism>
<dbReference type="Proteomes" id="UP001333102">
    <property type="component" value="Chromosome"/>
</dbReference>
<feature type="compositionally biased region" description="Low complexity" evidence="3">
    <location>
        <begin position="521"/>
        <end position="546"/>
    </location>
</feature>